<evidence type="ECO:0000313" key="4">
    <source>
        <dbReference type="Proteomes" id="UP001470230"/>
    </source>
</evidence>
<feature type="coiled-coil region" evidence="1">
    <location>
        <begin position="147"/>
        <end position="174"/>
    </location>
</feature>
<proteinExistence type="predicted"/>
<keyword evidence="1" id="KW-0175">Coiled coil</keyword>
<feature type="compositionally biased region" description="Basic and acidic residues" evidence="2">
    <location>
        <begin position="10"/>
        <end position="28"/>
    </location>
</feature>
<sequence>MRKTSRLSSQKREKSTPAKAVTRDKNDDPPDLTAIIQKLEADNRKVANKYQDLEFQLEEVQVKNELLNKLNSNDVSNDDEFNDQIDLDELKQSVISLRREKRDEEERFKYSQYVLQEKSADIEFLQFEMNELNLIAPRIDSSSPEVQKALEKQLKEMNEELKTNEDRLTILRKEESDAKENMKKREIVMKGHNSAKPLPANWTEERNEILKKQQKMNNKLNHLNEKQRELLDQLTNLKTQFYTDLEIDDKELKKTLVAELECNSNPAAANLQNAIAAEIEYNNILESELNEVRATTEYIKKYRETCFNRGKNQFELESSRKRIELLQEQLNKISQHFST</sequence>
<evidence type="ECO:0000256" key="1">
    <source>
        <dbReference type="SAM" id="Coils"/>
    </source>
</evidence>
<feature type="region of interest" description="Disordered" evidence="2">
    <location>
        <begin position="1"/>
        <end position="31"/>
    </location>
</feature>
<feature type="coiled-coil region" evidence="1">
    <location>
        <begin position="36"/>
        <end position="107"/>
    </location>
</feature>
<reference evidence="3 4" key="1">
    <citation type="submission" date="2024-04" db="EMBL/GenBank/DDBJ databases">
        <title>Tritrichomonas musculus Genome.</title>
        <authorList>
            <person name="Alves-Ferreira E."/>
            <person name="Grigg M."/>
            <person name="Lorenzi H."/>
            <person name="Galac M."/>
        </authorList>
    </citation>
    <scope>NUCLEOTIDE SEQUENCE [LARGE SCALE GENOMIC DNA]</scope>
    <source>
        <strain evidence="3 4">EAF2021</strain>
    </source>
</reference>
<dbReference type="EMBL" id="JAPFFF010000004">
    <property type="protein sequence ID" value="KAK8892137.1"/>
    <property type="molecule type" value="Genomic_DNA"/>
</dbReference>
<accession>A0ABR2KMI5</accession>
<evidence type="ECO:0000256" key="2">
    <source>
        <dbReference type="SAM" id="MobiDB-lite"/>
    </source>
</evidence>
<protein>
    <submittedName>
        <fullName evidence="3">Uncharacterized protein</fullName>
    </submittedName>
</protein>
<dbReference type="Proteomes" id="UP001470230">
    <property type="component" value="Unassembled WGS sequence"/>
</dbReference>
<name>A0ABR2KMI5_9EUKA</name>
<evidence type="ECO:0000313" key="3">
    <source>
        <dbReference type="EMBL" id="KAK8892137.1"/>
    </source>
</evidence>
<comment type="caution">
    <text evidence="3">The sequence shown here is derived from an EMBL/GenBank/DDBJ whole genome shotgun (WGS) entry which is preliminary data.</text>
</comment>
<gene>
    <name evidence="3" type="ORF">M9Y10_029360</name>
</gene>
<feature type="coiled-coil region" evidence="1">
    <location>
        <begin position="206"/>
        <end position="240"/>
    </location>
</feature>
<organism evidence="3 4">
    <name type="scientific">Tritrichomonas musculus</name>
    <dbReference type="NCBI Taxonomy" id="1915356"/>
    <lineage>
        <taxon>Eukaryota</taxon>
        <taxon>Metamonada</taxon>
        <taxon>Parabasalia</taxon>
        <taxon>Tritrichomonadida</taxon>
        <taxon>Tritrichomonadidae</taxon>
        <taxon>Tritrichomonas</taxon>
    </lineage>
</organism>
<keyword evidence="4" id="KW-1185">Reference proteome</keyword>